<organism evidence="2 3">
    <name type="scientific">Pendulispora rubella</name>
    <dbReference type="NCBI Taxonomy" id="2741070"/>
    <lineage>
        <taxon>Bacteria</taxon>
        <taxon>Pseudomonadati</taxon>
        <taxon>Myxococcota</taxon>
        <taxon>Myxococcia</taxon>
        <taxon>Myxococcales</taxon>
        <taxon>Sorangiineae</taxon>
        <taxon>Pendulisporaceae</taxon>
        <taxon>Pendulispora</taxon>
    </lineage>
</organism>
<evidence type="ECO:0000313" key="3">
    <source>
        <dbReference type="Proteomes" id="UP001374803"/>
    </source>
</evidence>
<protein>
    <submittedName>
        <fullName evidence="2">Uncharacterized protein</fullName>
    </submittedName>
</protein>
<keyword evidence="1" id="KW-0732">Signal</keyword>
<name>A0ABZ2KQB7_9BACT</name>
<keyword evidence="3" id="KW-1185">Reference proteome</keyword>
<evidence type="ECO:0000313" key="2">
    <source>
        <dbReference type="EMBL" id="WXB00848.1"/>
    </source>
</evidence>
<gene>
    <name evidence="2" type="ORF">LVJ94_28490</name>
</gene>
<feature type="signal peptide" evidence="1">
    <location>
        <begin position="1"/>
        <end position="25"/>
    </location>
</feature>
<dbReference type="RefSeq" id="WP_394830450.1">
    <property type="nucleotide sequence ID" value="NZ_CP089929.1"/>
</dbReference>
<evidence type="ECO:0000256" key="1">
    <source>
        <dbReference type="SAM" id="SignalP"/>
    </source>
</evidence>
<reference evidence="2" key="1">
    <citation type="submission" date="2021-12" db="EMBL/GenBank/DDBJ databases">
        <title>Discovery of the Pendulisporaceae a myxobacterial family with distinct sporulation behavior and unique specialized metabolism.</title>
        <authorList>
            <person name="Garcia R."/>
            <person name="Popoff A."/>
            <person name="Bader C.D."/>
            <person name="Loehr J."/>
            <person name="Walesch S."/>
            <person name="Walt C."/>
            <person name="Boldt J."/>
            <person name="Bunk B."/>
            <person name="Haeckl F.J.F.P.J."/>
            <person name="Gunesch A.P."/>
            <person name="Birkelbach J."/>
            <person name="Nuebel U."/>
            <person name="Pietschmann T."/>
            <person name="Bach T."/>
            <person name="Mueller R."/>
        </authorList>
    </citation>
    <scope>NUCLEOTIDE SEQUENCE</scope>
    <source>
        <strain evidence="2">MSr11367</strain>
    </source>
</reference>
<dbReference type="EMBL" id="CP089983">
    <property type="protein sequence ID" value="WXB00848.1"/>
    <property type="molecule type" value="Genomic_DNA"/>
</dbReference>
<dbReference type="Proteomes" id="UP001374803">
    <property type="component" value="Chromosome"/>
</dbReference>
<feature type="chain" id="PRO_5046488952" evidence="1">
    <location>
        <begin position="26"/>
        <end position="259"/>
    </location>
</feature>
<proteinExistence type="predicted"/>
<sequence length="259" mass="28191">MNKPVSPWRIRIGLTAAAFASLATSAPEGWRLDATLPPETSPPQGQAYRYKVESNSKVIVTLNRGITGRPWKWKTDKPEDAVGQGFVVFPGERIERITATGDCDGCQDDTCDPPGGASVQLLNPTPLFVSSARDEVEITVDQRGRAEGKVDFFATIESLDWVTVDAVVPEGPGTLRFEAYPESANDVSRIESVSVGDSSDNFFDVSIHATKGQSFESQRWKVAVILERLCEGTPCPAPAVRPNFFSIYGPSVEEAERTP</sequence>
<accession>A0ABZ2KQB7</accession>